<feature type="domain" description="WDR11 first beta-propeller" evidence="3">
    <location>
        <begin position="221"/>
        <end position="481"/>
    </location>
</feature>
<keyword evidence="7" id="KW-1185">Reference proteome</keyword>
<feature type="domain" description="WDR11 second beta-propeller" evidence="4">
    <location>
        <begin position="766"/>
        <end position="840"/>
    </location>
</feature>
<dbReference type="PROSITE" id="PS50082">
    <property type="entry name" value="WD_REPEATS_2"/>
    <property type="match status" value="1"/>
</dbReference>
<feature type="repeat" description="WD" evidence="1">
    <location>
        <begin position="799"/>
        <end position="840"/>
    </location>
</feature>
<accession>A0A6A5CHT5</accession>
<dbReference type="Pfam" id="PF23752">
    <property type="entry name" value="Beta-prop_WDR11_2nd"/>
    <property type="match status" value="2"/>
</dbReference>
<dbReference type="PANTHER" id="PTHR14593">
    <property type="entry name" value="WD REPEAT-CONTAINING PROTEIN 11"/>
    <property type="match status" value="1"/>
</dbReference>
<evidence type="ECO:0000259" key="4">
    <source>
        <dbReference type="Pfam" id="PF23752"/>
    </source>
</evidence>
<keyword evidence="1" id="KW-0853">WD repeat</keyword>
<dbReference type="SUPFAM" id="SSF50998">
    <property type="entry name" value="Quinoprotein alcohol dehydrogenase-like"/>
    <property type="match status" value="1"/>
</dbReference>
<organism evidence="6 7">
    <name type="scientific">Naegleria fowleri</name>
    <name type="common">Brain eating amoeba</name>
    <dbReference type="NCBI Taxonomy" id="5763"/>
    <lineage>
        <taxon>Eukaryota</taxon>
        <taxon>Discoba</taxon>
        <taxon>Heterolobosea</taxon>
        <taxon>Tetramitia</taxon>
        <taxon>Eutetramitia</taxon>
        <taxon>Vahlkampfiidae</taxon>
        <taxon>Naegleria</taxon>
    </lineage>
</organism>
<dbReference type="VEuPathDB" id="AmoebaDB:FDP41_000764"/>
<evidence type="ECO:0000256" key="2">
    <source>
        <dbReference type="SAM" id="MobiDB-lite"/>
    </source>
</evidence>
<evidence type="ECO:0000259" key="3">
    <source>
        <dbReference type="Pfam" id="PF23751"/>
    </source>
</evidence>
<evidence type="ECO:0000313" key="7">
    <source>
        <dbReference type="Proteomes" id="UP000444721"/>
    </source>
</evidence>
<gene>
    <name evidence="6" type="ORF">FDP41_000764</name>
</gene>
<dbReference type="VEuPathDB" id="AmoebaDB:NF0108320"/>
<dbReference type="PANTHER" id="PTHR14593:SF5">
    <property type="entry name" value="WD REPEAT-CONTAINING PROTEIN 11"/>
    <property type="match status" value="1"/>
</dbReference>
<feature type="domain" description="WDR11 second beta-propeller" evidence="4">
    <location>
        <begin position="582"/>
        <end position="721"/>
    </location>
</feature>
<dbReference type="Pfam" id="PF23751">
    <property type="entry name" value="Beta-prop_WDR11_1st"/>
    <property type="match status" value="1"/>
</dbReference>
<evidence type="ECO:0000256" key="1">
    <source>
        <dbReference type="PROSITE-ProRule" id="PRU00221"/>
    </source>
</evidence>
<dbReference type="VEuPathDB" id="AmoebaDB:NfTy_031730"/>
<reference evidence="6 7" key="1">
    <citation type="journal article" date="2019" name="Sci. Rep.">
        <title>Nanopore sequencing improves the draft genome of the human pathogenic amoeba Naegleria fowleri.</title>
        <authorList>
            <person name="Liechti N."/>
            <person name="Schurch N."/>
            <person name="Bruggmann R."/>
            <person name="Wittwer M."/>
        </authorList>
    </citation>
    <scope>NUCLEOTIDE SEQUENCE [LARGE SCALE GENOMIC DNA]</scope>
    <source>
        <strain evidence="6 7">ATCC 30894</strain>
    </source>
</reference>
<dbReference type="Gene3D" id="2.130.10.10">
    <property type="entry name" value="YVTN repeat-like/Quinoprotein amine dehydrogenase"/>
    <property type="match status" value="3"/>
</dbReference>
<dbReference type="InterPro" id="IPR001680">
    <property type="entry name" value="WD40_rpt"/>
</dbReference>
<dbReference type="SMART" id="SM00320">
    <property type="entry name" value="WD40"/>
    <property type="match status" value="8"/>
</dbReference>
<dbReference type="InterPro" id="IPR057854">
    <property type="entry name" value="TPR_WDR11"/>
</dbReference>
<feature type="compositionally biased region" description="Polar residues" evidence="2">
    <location>
        <begin position="1383"/>
        <end position="1394"/>
    </location>
</feature>
<comment type="caution">
    <text evidence="6">The sequence shown here is derived from an EMBL/GenBank/DDBJ whole genome shotgun (WGS) entry which is preliminary data.</text>
</comment>
<feature type="domain" description="WDR11 TPR" evidence="5">
    <location>
        <begin position="972"/>
        <end position="1302"/>
    </location>
</feature>
<dbReference type="RefSeq" id="XP_044569578.1">
    <property type="nucleotide sequence ID" value="XM_044711406.1"/>
</dbReference>
<feature type="compositionally biased region" description="Low complexity" evidence="2">
    <location>
        <begin position="94"/>
        <end position="113"/>
    </location>
</feature>
<sequence>MSLPDQNNSVGTIDESAGFSMISTSSSDHHQEQANSITTTTASTTDSSPPVSVLDHSSSPALERSLDGVSSLPAENISSSAMTSSTVATSSIPAHSLSTSSSSTASVATSPSSGIPNIQPKIIPGPPIYDPNRIPVMEGGIGNVLNSLGGSSSSGSTGSNVISSLLGAGKETISSVLPFQIPLMDSSFTIGSSEKFSLNNVYQENAEKFKRFKNRTSWGYNNLLAYCCQTYVMIFDPLSMQQISSLFGHRYLTTCVEWCDMCKSRGIERGNTNIIASGDEGGFIVIWDYKKARKISSFAEDNGNTKKSIVQLKWLNGDNIYLMSLSAHNVFSLWNVQTATRIWDIEFPETISSFSIDPFTLKTCCLPSESGWTYFLNDLNVKKKPAEIQRRLYGSMDKKTGATQTTLKDFLCSSHTRNQFYVVAKKEITTFDSSIRTTIHGKHLKGGRSDFQTLYTFEDEPKLMYSLHDDGTMCVWEYNGEKYDSTVCDVVRGSKHGADRPGLLYGVSISPLDHTKVAAVSADGKIWLWRVNLSNKMLTGGGESSPETSSKIKVNSKWMLEGLTEFTGSTVSSIKVSPFDDRVAVGTSNGLIMIYDLLTGALKVKHDVFNNAPVLGIRWYGPNSLLCFSSSVFEKKKDRKNNELRLVNILSGKHTTIDVNREDQNKREESSRAGGIKGIRVSNSYKYLVIILQDRPIEVWRLDTLKLIRMIPFTNVTALEWIPLSKNHPEREMLYFTTSDGSLHFYKVENYKVEPDVKKQKVFFTPVSALAWKSDILVSGDNVGTVTIWDLAKKKSRVLHTHKGLIKKIAFSKEHNHILVLFADGDFGIWDVDQNVKVASSPAYVKAVAADWARGNYPVISTNSGSILVFDLQLTTCNTNLLFHSRSDYIKTPCCLKSDEAQYFRALIENNKLPFDDMFNENQVVDSPNTFRNCIGEVITPKASESLHDKMLSYRYLIPDHILNKLKNPATTTAERCLLAAQYFGDKIAEQFWRLAIEFLTKFSKQDITPTHQEATHKETAPQQEEEHFFTENTELERFDANVCLISPLPATFDLLRDNESVRNEEMKILQQHDQTLQHKLKSGAPTEQVNDLFSFIARNESELLQKDQAVKLLLQTPLDSKNLYANFLHATVLAASNSPLHFRETVQFVASSLISLKKENDIEFGVQLLCSIGEGLKACKILQDFDMWEKAARIAKSILPDHDCLIVLSRWADHLQSNNQLLKSIGVWMSLGLFKEVLDLLHKSELDDIASLFTKAYDEYLPHLPLSELHRYFILKVSSPSKLSEPLYSSSKNHDDFVMTCRKLKYFVYQQYAVFLDKIGYNELAEEYKFTIKPEEVGLSGIPENISQVLQAGEENVTESSLGQPLDRQESWVVVEEQTNLLTPNVQPSPSENKSTDIFDLPHEEQ</sequence>
<protein>
    <submittedName>
        <fullName evidence="6">Uncharacterized protein</fullName>
    </submittedName>
</protein>
<dbReference type="InterPro" id="IPR039694">
    <property type="entry name" value="WDR11"/>
</dbReference>
<feature type="compositionally biased region" description="Polar residues" evidence="2">
    <location>
        <begin position="1"/>
        <end position="11"/>
    </location>
</feature>
<dbReference type="InterPro" id="IPR057853">
    <property type="entry name" value="Beta-prop_WDR11_2nd"/>
</dbReference>
<dbReference type="Pfam" id="PF23753">
    <property type="entry name" value="TPR_WDR11"/>
    <property type="match status" value="1"/>
</dbReference>
<dbReference type="Proteomes" id="UP000444721">
    <property type="component" value="Unassembled WGS sequence"/>
</dbReference>
<dbReference type="OrthoDB" id="1291858at2759"/>
<feature type="compositionally biased region" description="Low complexity" evidence="2">
    <location>
        <begin position="36"/>
        <end position="48"/>
    </location>
</feature>
<dbReference type="InterPro" id="IPR011047">
    <property type="entry name" value="Quinoprotein_ADH-like_sf"/>
</dbReference>
<name>A0A6A5CHT5_NAEFO</name>
<dbReference type="GO" id="GO:0005737">
    <property type="term" value="C:cytoplasm"/>
    <property type="evidence" value="ECO:0007669"/>
    <property type="project" value="TreeGrafter"/>
</dbReference>
<dbReference type="InterPro" id="IPR057852">
    <property type="entry name" value="Beta-prop_WDR11_1st"/>
</dbReference>
<feature type="compositionally biased region" description="Basic and acidic residues" evidence="2">
    <location>
        <begin position="1395"/>
        <end position="1407"/>
    </location>
</feature>
<feature type="region of interest" description="Disordered" evidence="2">
    <location>
        <begin position="94"/>
        <end position="123"/>
    </location>
</feature>
<feature type="region of interest" description="Disordered" evidence="2">
    <location>
        <begin position="1383"/>
        <end position="1407"/>
    </location>
</feature>
<dbReference type="InterPro" id="IPR015943">
    <property type="entry name" value="WD40/YVTN_repeat-like_dom_sf"/>
</dbReference>
<evidence type="ECO:0000259" key="5">
    <source>
        <dbReference type="Pfam" id="PF23753"/>
    </source>
</evidence>
<feature type="region of interest" description="Disordered" evidence="2">
    <location>
        <begin position="1"/>
        <end position="68"/>
    </location>
</feature>
<dbReference type="GeneID" id="68107982"/>
<dbReference type="EMBL" id="VFQX01000002">
    <property type="protein sequence ID" value="KAF0984865.1"/>
    <property type="molecule type" value="Genomic_DNA"/>
</dbReference>
<proteinExistence type="predicted"/>
<evidence type="ECO:0000313" key="6">
    <source>
        <dbReference type="EMBL" id="KAF0984865.1"/>
    </source>
</evidence>
<dbReference type="OMA" id="WDTKEIQ"/>